<evidence type="ECO:0000256" key="1">
    <source>
        <dbReference type="SAM" id="SignalP"/>
    </source>
</evidence>
<dbReference type="EMBL" id="LNIX01000047">
    <property type="protein sequence ID" value="OXA38282.1"/>
    <property type="molecule type" value="Genomic_DNA"/>
</dbReference>
<gene>
    <name evidence="2" type="ORF">Fcan01_27061</name>
</gene>
<keyword evidence="3" id="KW-1185">Reference proteome</keyword>
<dbReference type="Proteomes" id="UP000198287">
    <property type="component" value="Unassembled WGS sequence"/>
</dbReference>
<organism evidence="2 3">
    <name type="scientific">Folsomia candida</name>
    <name type="common">Springtail</name>
    <dbReference type="NCBI Taxonomy" id="158441"/>
    <lineage>
        <taxon>Eukaryota</taxon>
        <taxon>Metazoa</taxon>
        <taxon>Ecdysozoa</taxon>
        <taxon>Arthropoda</taxon>
        <taxon>Hexapoda</taxon>
        <taxon>Collembola</taxon>
        <taxon>Entomobryomorpha</taxon>
        <taxon>Isotomoidea</taxon>
        <taxon>Isotomidae</taxon>
        <taxon>Proisotominae</taxon>
        <taxon>Folsomia</taxon>
    </lineage>
</organism>
<sequence length="290" mass="32549">MSVKIFVLLLSAILLSTTSALVVQPTDALFPTDRVRTAVHYDGVDSIYIFGGTPLSEMEFYHEIMKYSISNGTIEVVANLTNDADGGFTLGDENGNINYFAIGRWINPDPIHHFNPGTGEVTFIRQVVMKMYHEAPYAIPIAKEFPVEIGSPGVMYNAVWDGDEMFYMFALYTYCSFGCVSWPVFHSYNVTSEQIETTRLEYGYPIPTREASLVWRDGFIYIFGSDGGWPNSAVRINPATKAFTILPVQGLSLPNYHGRAGVQAVYVKEMDRVYLFAGTMDRVHYIQFGQ</sequence>
<keyword evidence="1" id="KW-0732">Signal</keyword>
<evidence type="ECO:0000313" key="2">
    <source>
        <dbReference type="EMBL" id="OXA38282.1"/>
    </source>
</evidence>
<name>A0A226CY85_FOLCA</name>
<dbReference type="Gene3D" id="2.120.10.80">
    <property type="entry name" value="Kelch-type beta propeller"/>
    <property type="match status" value="1"/>
</dbReference>
<proteinExistence type="predicted"/>
<feature type="chain" id="PRO_5013279713" evidence="1">
    <location>
        <begin position="21"/>
        <end position="290"/>
    </location>
</feature>
<dbReference type="AlphaFoldDB" id="A0A226CY85"/>
<dbReference type="InterPro" id="IPR015915">
    <property type="entry name" value="Kelch-typ_b-propeller"/>
</dbReference>
<protein>
    <submittedName>
        <fullName evidence="2">Uncharacterized protein</fullName>
    </submittedName>
</protein>
<evidence type="ECO:0000313" key="3">
    <source>
        <dbReference type="Proteomes" id="UP000198287"/>
    </source>
</evidence>
<comment type="caution">
    <text evidence="2">The sequence shown here is derived from an EMBL/GenBank/DDBJ whole genome shotgun (WGS) entry which is preliminary data.</text>
</comment>
<dbReference type="InterPro" id="IPR011043">
    <property type="entry name" value="Gal_Oxase/kelch_b-propeller"/>
</dbReference>
<reference evidence="2 3" key="1">
    <citation type="submission" date="2015-12" db="EMBL/GenBank/DDBJ databases">
        <title>The genome of Folsomia candida.</title>
        <authorList>
            <person name="Faddeeva A."/>
            <person name="Derks M.F."/>
            <person name="Anvar Y."/>
            <person name="Smit S."/>
            <person name="Van Straalen N."/>
            <person name="Roelofs D."/>
        </authorList>
    </citation>
    <scope>NUCLEOTIDE SEQUENCE [LARGE SCALE GENOMIC DNA]</scope>
    <source>
        <strain evidence="2 3">VU population</strain>
        <tissue evidence="2">Whole body</tissue>
    </source>
</reference>
<dbReference type="SUPFAM" id="SSF50965">
    <property type="entry name" value="Galactose oxidase, central domain"/>
    <property type="match status" value="1"/>
</dbReference>
<feature type="signal peptide" evidence="1">
    <location>
        <begin position="1"/>
        <end position="20"/>
    </location>
</feature>
<accession>A0A226CY85</accession>